<name>A0A7J5TX57_9BACT</name>
<organism evidence="2 3">
    <name type="scientific">Rudanella paleaurantiibacter</name>
    <dbReference type="NCBI Taxonomy" id="2614655"/>
    <lineage>
        <taxon>Bacteria</taxon>
        <taxon>Pseudomonadati</taxon>
        <taxon>Bacteroidota</taxon>
        <taxon>Cytophagia</taxon>
        <taxon>Cytophagales</taxon>
        <taxon>Cytophagaceae</taxon>
        <taxon>Rudanella</taxon>
    </lineage>
</organism>
<keyword evidence="3" id="KW-1185">Reference proteome</keyword>
<dbReference type="InterPro" id="IPR011044">
    <property type="entry name" value="Quino_amine_DH_bsu"/>
</dbReference>
<dbReference type="EMBL" id="WELI01000006">
    <property type="protein sequence ID" value="KAB7729013.1"/>
    <property type="molecule type" value="Genomic_DNA"/>
</dbReference>
<dbReference type="Proteomes" id="UP000488299">
    <property type="component" value="Unassembled WGS sequence"/>
</dbReference>
<comment type="caution">
    <text evidence="2">The sequence shown here is derived from an EMBL/GenBank/DDBJ whole genome shotgun (WGS) entry which is preliminary data.</text>
</comment>
<feature type="signal peptide" evidence="1">
    <location>
        <begin position="1"/>
        <end position="19"/>
    </location>
</feature>
<proteinExistence type="predicted"/>
<dbReference type="InterPro" id="IPR013211">
    <property type="entry name" value="LVIVD"/>
</dbReference>
<protein>
    <recommendedName>
        <fullName evidence="4">LVIVD repeat-containing protein</fullName>
    </recommendedName>
</protein>
<evidence type="ECO:0000256" key="1">
    <source>
        <dbReference type="SAM" id="SignalP"/>
    </source>
</evidence>
<dbReference type="AlphaFoldDB" id="A0A7J5TX57"/>
<evidence type="ECO:0008006" key="4">
    <source>
        <dbReference type="Google" id="ProtNLM"/>
    </source>
</evidence>
<feature type="chain" id="PRO_5029502763" description="LVIVD repeat-containing protein" evidence="1">
    <location>
        <begin position="20"/>
        <end position="437"/>
    </location>
</feature>
<gene>
    <name evidence="2" type="ORF">F5984_15265</name>
</gene>
<dbReference type="PROSITE" id="PS51257">
    <property type="entry name" value="PROKAR_LIPOPROTEIN"/>
    <property type="match status" value="1"/>
</dbReference>
<dbReference type="SUPFAM" id="SSF50969">
    <property type="entry name" value="YVTN repeat-like/Quinoprotein amine dehydrogenase"/>
    <property type="match status" value="1"/>
</dbReference>
<dbReference type="Pfam" id="PF08309">
    <property type="entry name" value="LVIVD"/>
    <property type="match status" value="1"/>
</dbReference>
<evidence type="ECO:0000313" key="3">
    <source>
        <dbReference type="Proteomes" id="UP000488299"/>
    </source>
</evidence>
<sequence length="437" mass="49102">MKRILYSIPVLFLALFGVACTDKCTETRTFRRFTPVTLTLAQVRQGIGSEAPRTLQKPGKIYTKDGFLFINELKEGIHVIDNRNPNAPQMVSFIRIPGNGDMAVRNNILYADSYMDLVAFDISDATNIRPVNRVNNIFPNGQFEGGYWYINQATGDVQDQRVDYVTERIQTNCQDNVGPTGGWWGGVVFFDTRGLMNAAPSTSGGGGQQQSTNGTAGSMARFALYNNYLYTVNSTEMQLFDIRNPADPKVGNKIQMGWGIETIFPYKDKLFIGSQTGMFIYDNKNPEKPERLSVFQHARVCDPVVVHEDKAYVTLRSGNTCQGFTNQLDVVDISNLLSPKLIKSYPMRNPHGLGIDFPNLFICEGAYGLKSFDARDALNIDKNLREHIKDIDAYDVIPLDKSLLMIGRDGFYQYDYSNPKQLRLMSKIPVKRPNAIS</sequence>
<keyword evidence="1" id="KW-0732">Signal</keyword>
<reference evidence="2 3" key="1">
    <citation type="submission" date="2019-10" db="EMBL/GenBank/DDBJ databases">
        <title>Rudanella paleaurantiibacter sp. nov., isolated from sludge.</title>
        <authorList>
            <person name="Xu S.Q."/>
        </authorList>
    </citation>
    <scope>NUCLEOTIDE SEQUENCE [LARGE SCALE GENOMIC DNA]</scope>
    <source>
        <strain evidence="2 3">HX-22-17</strain>
    </source>
</reference>
<accession>A0A7J5TX57</accession>
<dbReference type="RefSeq" id="WP_152125127.1">
    <property type="nucleotide sequence ID" value="NZ_WELI01000006.1"/>
</dbReference>
<evidence type="ECO:0000313" key="2">
    <source>
        <dbReference type="EMBL" id="KAB7729013.1"/>
    </source>
</evidence>